<dbReference type="GO" id="GO:0015630">
    <property type="term" value="C:microtubule cytoskeleton"/>
    <property type="evidence" value="ECO:0007669"/>
    <property type="project" value="TreeGrafter"/>
</dbReference>
<feature type="repeat" description="ARM" evidence="2">
    <location>
        <begin position="719"/>
        <end position="761"/>
    </location>
</feature>
<dbReference type="SUPFAM" id="SSF48371">
    <property type="entry name" value="ARM repeat"/>
    <property type="match status" value="3"/>
</dbReference>
<feature type="repeat" description="HEAT" evidence="1">
    <location>
        <begin position="802"/>
        <end position="837"/>
    </location>
</feature>
<dbReference type="SMART" id="SM00185">
    <property type="entry name" value="ARM"/>
    <property type="match status" value="20"/>
</dbReference>
<dbReference type="PROSITE" id="PS50176">
    <property type="entry name" value="ARM_REPEAT"/>
    <property type="match status" value="5"/>
</dbReference>
<dbReference type="InterPro" id="IPR000225">
    <property type="entry name" value="Armadillo"/>
</dbReference>
<dbReference type="Proteomes" id="UP000620124">
    <property type="component" value="Unassembled WGS sequence"/>
</dbReference>
<accession>A0A8H6Y231</accession>
<dbReference type="InterPro" id="IPR011989">
    <property type="entry name" value="ARM-like"/>
</dbReference>
<evidence type="ECO:0000313" key="5">
    <source>
        <dbReference type="Proteomes" id="UP000620124"/>
    </source>
</evidence>
<dbReference type="InterPro" id="IPR055406">
    <property type="entry name" value="HEAT_Maestro"/>
</dbReference>
<evidence type="ECO:0000259" key="3">
    <source>
        <dbReference type="Pfam" id="PF23227"/>
    </source>
</evidence>
<dbReference type="Pfam" id="PF23227">
    <property type="entry name" value="HEAT_MROH2B_C"/>
    <property type="match status" value="1"/>
</dbReference>
<name>A0A8H6Y231_9AGAR</name>
<feature type="repeat" description="ARM" evidence="2">
    <location>
        <begin position="473"/>
        <end position="515"/>
    </location>
</feature>
<dbReference type="GO" id="GO:0003341">
    <property type="term" value="P:cilium movement"/>
    <property type="evidence" value="ECO:0007669"/>
    <property type="project" value="TreeGrafter"/>
</dbReference>
<feature type="domain" description="Maestro/Maestro-like HEAT-repeats" evidence="3">
    <location>
        <begin position="687"/>
        <end position="834"/>
    </location>
</feature>
<dbReference type="GO" id="GO:0008017">
    <property type="term" value="F:microtubule binding"/>
    <property type="evidence" value="ECO:0007669"/>
    <property type="project" value="TreeGrafter"/>
</dbReference>
<evidence type="ECO:0000313" key="4">
    <source>
        <dbReference type="EMBL" id="KAF7350407.1"/>
    </source>
</evidence>
<keyword evidence="5" id="KW-1185">Reference proteome</keyword>
<organism evidence="4 5">
    <name type="scientific">Mycena venus</name>
    <dbReference type="NCBI Taxonomy" id="2733690"/>
    <lineage>
        <taxon>Eukaryota</taxon>
        <taxon>Fungi</taxon>
        <taxon>Dikarya</taxon>
        <taxon>Basidiomycota</taxon>
        <taxon>Agaricomycotina</taxon>
        <taxon>Agaricomycetes</taxon>
        <taxon>Agaricomycetidae</taxon>
        <taxon>Agaricales</taxon>
        <taxon>Marasmiineae</taxon>
        <taxon>Mycenaceae</taxon>
        <taxon>Mycena</taxon>
    </lineage>
</organism>
<dbReference type="PANTHER" id="PTHR23314:SF0">
    <property type="entry name" value="SPERM-ASSOCIATED ANTIGEN 6"/>
    <property type="match status" value="1"/>
</dbReference>
<evidence type="ECO:0000256" key="2">
    <source>
        <dbReference type="PROSITE-ProRule" id="PRU00259"/>
    </source>
</evidence>
<feature type="repeat" description="ARM" evidence="2">
    <location>
        <begin position="801"/>
        <end position="843"/>
    </location>
</feature>
<comment type="caution">
    <text evidence="4">The sequence shown here is derived from an EMBL/GenBank/DDBJ whole genome shotgun (WGS) entry which is preliminary data.</text>
</comment>
<dbReference type="OrthoDB" id="434814at2759"/>
<feature type="repeat" description="ARM" evidence="2">
    <location>
        <begin position="637"/>
        <end position="679"/>
    </location>
</feature>
<sequence length="1134" mass="121634">MLPLNRQDTRPSIHSWWSDSNPGLQGPTINLHAAAKPLMRRIYNRQALQLIKKNRGSPLSTTTLEIYLSYLPWKFISSSTKDVILEELMARSESEADAGAMVVSSVFNIFLAQMLESPDMGVQIFACTLLASLVKFECTMPAILELGICEQLMSSLRAGIPRSAIYVALSQIARWSDGAQAVVDAKALDDVKELLKSPNPQVRYQTCELVNALASHDSTAPAILELSTCKELESLLCQEDSEVLEWAIRALSQTAHSLYTPRVIVDAGALDLIVASLESLSPTIRRQTCQLVGGLASHASTAAAILALKPFQTLVSLLSDKDSEIARGAAHALSQIGRSSDGTQVIVDARVLDFILGSLESPSHSIRKWTCVLVGNLAYNKSTRASVLALKPFQALMPLLSDKDSEVVDGAAFALSQIAFSVDGAQAILDTGTLGHILRLLESPSHSIRRWTCVIVGNLVYHEFARASILALKPFQMLVTLLSDKDSGVINGASHVLSNIADSLDGAEAIVNAGALDHVLALLQSRGPNIRKWMWILAGNLASHESTRAAVLALKPFQTLATSLSDKDSEVVEAVTALSQITRSLDGLQAIVNAGALDRVLALFQSRRDPNIRKWTWILAGNLASHESTRTAVLASKSFQMLVTSLSDEESEVVEEAVTALSQIARSLDGSQAIVNAGGLGHFSPLLQSPSPRIQKQICRLLGNLAFHDSASTAVLALKPLQMLVTLLSDKDSEVVEEAVCALSNIAHSLDAAQAIFDAGGLGNISALLQSPSPRIQKWICRLLGNLAFHDSASAAVLALKYLQMLVTLLSDEEPEVVEEAAYALSNIADSLDAARAIVDAGGLGHVSALLQSPIISPRIQKWTCRLLGNLAFRDPASAAVLALKPLQILVKLLSGEDSEVVEKAAYALANIADSLDAAKAIVDAGGFSHILVLLRSPYPSIRKWTCILAGNLASHESTIAAVLALKPFRTLVTLLSHKDFELVDRATYALSQIARPLDGAQAILDAGALDHISRLLESPSPSIRKWACKIVERLAKHDSTVLALLKLGPFDQLLSCLRKPATGAGAIFALSALSERPDGVAALAKIERLREKLQVLVLLKVLPDAEMKVRIQTILDNLDRYEAAADAGIGIAL</sequence>
<protein>
    <recommendedName>
        <fullName evidence="3">Maestro/Maestro-like HEAT-repeats domain-containing protein</fullName>
    </recommendedName>
</protein>
<dbReference type="InterPro" id="IPR016024">
    <property type="entry name" value="ARM-type_fold"/>
</dbReference>
<dbReference type="Gene3D" id="1.25.10.10">
    <property type="entry name" value="Leucine-rich Repeat Variant"/>
    <property type="match status" value="7"/>
</dbReference>
<dbReference type="InterPro" id="IPR021133">
    <property type="entry name" value="HEAT_type_2"/>
</dbReference>
<proteinExistence type="predicted"/>
<reference evidence="4" key="1">
    <citation type="submission" date="2020-05" db="EMBL/GenBank/DDBJ databases">
        <title>Mycena genomes resolve the evolution of fungal bioluminescence.</title>
        <authorList>
            <person name="Tsai I.J."/>
        </authorList>
    </citation>
    <scope>NUCLEOTIDE SEQUENCE</scope>
    <source>
        <strain evidence="4">CCC161011</strain>
    </source>
</reference>
<gene>
    <name evidence="4" type="ORF">MVEN_01345500</name>
</gene>
<dbReference type="PANTHER" id="PTHR23314">
    <property type="entry name" value="SPERM-ASSOCIATED ANTIGEN 6 ARMADILLO REPEAT-CONTAINING"/>
    <property type="match status" value="1"/>
</dbReference>
<feature type="repeat" description="ARM" evidence="2">
    <location>
        <begin position="885"/>
        <end position="927"/>
    </location>
</feature>
<evidence type="ECO:0000256" key="1">
    <source>
        <dbReference type="PROSITE-ProRule" id="PRU00103"/>
    </source>
</evidence>
<dbReference type="AlphaFoldDB" id="A0A8H6Y231"/>
<dbReference type="EMBL" id="JACAZI010000010">
    <property type="protein sequence ID" value="KAF7350407.1"/>
    <property type="molecule type" value="Genomic_DNA"/>
</dbReference>
<dbReference type="PROSITE" id="PS50077">
    <property type="entry name" value="HEAT_REPEAT"/>
    <property type="match status" value="1"/>
</dbReference>